<gene>
    <name evidence="1" type="ORF">A7J15_01180</name>
</gene>
<dbReference type="STRING" id="904291.A7J15_01180"/>
<dbReference type="Proteomes" id="UP000093355">
    <property type="component" value="Unassembled WGS sequence"/>
</dbReference>
<dbReference type="RefSeq" id="WP_067023134.1">
    <property type="nucleotide sequence ID" value="NZ_CP038256.1"/>
</dbReference>
<accession>A0A1B9NGL9</accession>
<protein>
    <submittedName>
        <fullName evidence="1">Uncharacterized protein</fullName>
    </submittedName>
</protein>
<evidence type="ECO:0000313" key="1">
    <source>
        <dbReference type="EMBL" id="OCG75694.1"/>
    </source>
</evidence>
<name>A0A1B9NGL9_9MICO</name>
<comment type="caution">
    <text evidence="1">The sequence shown here is derived from an EMBL/GenBank/DDBJ whole genome shotgun (WGS) entry which is preliminary data.</text>
</comment>
<sequence>MKNVLWFLLGIIGGFVAAHLMNKDPRGHELLGEIDARISEFTDRLADAYREEEARLGTDKAE</sequence>
<reference evidence="1 2" key="1">
    <citation type="submission" date="2016-05" db="EMBL/GenBank/DDBJ databases">
        <authorList>
            <person name="Lavstsen T."/>
            <person name="Jespersen J.S."/>
        </authorList>
    </citation>
    <scope>NUCLEOTIDE SEQUENCE [LARGE SCALE GENOMIC DNA]</scope>
    <source>
        <strain evidence="1 2">YLB-01</strain>
    </source>
</reference>
<dbReference type="OrthoDB" id="5121327at2"/>
<dbReference type="EMBL" id="LXMD01000012">
    <property type="protein sequence ID" value="OCG75694.1"/>
    <property type="molecule type" value="Genomic_DNA"/>
</dbReference>
<organism evidence="1 2">
    <name type="scientific">Microbacterium sediminis</name>
    <dbReference type="NCBI Taxonomy" id="904291"/>
    <lineage>
        <taxon>Bacteria</taxon>
        <taxon>Bacillati</taxon>
        <taxon>Actinomycetota</taxon>
        <taxon>Actinomycetes</taxon>
        <taxon>Micrococcales</taxon>
        <taxon>Microbacteriaceae</taxon>
        <taxon>Microbacterium</taxon>
    </lineage>
</organism>
<dbReference type="AlphaFoldDB" id="A0A1B9NGL9"/>
<proteinExistence type="predicted"/>
<keyword evidence="2" id="KW-1185">Reference proteome</keyword>
<evidence type="ECO:0000313" key="2">
    <source>
        <dbReference type="Proteomes" id="UP000093355"/>
    </source>
</evidence>